<dbReference type="RefSeq" id="XP_070883982.1">
    <property type="nucleotide sequence ID" value="XM_071029701.1"/>
</dbReference>
<proteinExistence type="predicted"/>
<dbReference type="Proteomes" id="UP001610432">
    <property type="component" value="Unassembled WGS sequence"/>
</dbReference>
<keyword evidence="1" id="KW-0812">Transmembrane</keyword>
<keyword evidence="3" id="KW-1185">Reference proteome</keyword>
<protein>
    <submittedName>
        <fullName evidence="2">Uncharacterized protein</fullName>
    </submittedName>
</protein>
<dbReference type="GeneID" id="98144773"/>
<keyword evidence="1" id="KW-1133">Transmembrane helix</keyword>
<organism evidence="2 3">
    <name type="scientific">Aspergillus lucknowensis</name>
    <dbReference type="NCBI Taxonomy" id="176173"/>
    <lineage>
        <taxon>Eukaryota</taxon>
        <taxon>Fungi</taxon>
        <taxon>Dikarya</taxon>
        <taxon>Ascomycota</taxon>
        <taxon>Pezizomycotina</taxon>
        <taxon>Eurotiomycetes</taxon>
        <taxon>Eurotiomycetidae</taxon>
        <taxon>Eurotiales</taxon>
        <taxon>Aspergillaceae</taxon>
        <taxon>Aspergillus</taxon>
        <taxon>Aspergillus subgen. Nidulantes</taxon>
    </lineage>
</organism>
<accession>A0ABR4LNL5</accession>
<evidence type="ECO:0000256" key="1">
    <source>
        <dbReference type="SAM" id="Phobius"/>
    </source>
</evidence>
<keyword evidence="1" id="KW-0472">Membrane</keyword>
<feature type="transmembrane region" description="Helical" evidence="1">
    <location>
        <begin position="6"/>
        <end position="24"/>
    </location>
</feature>
<dbReference type="EMBL" id="JBFXLQ010000035">
    <property type="protein sequence ID" value="KAL2865003.1"/>
    <property type="molecule type" value="Genomic_DNA"/>
</dbReference>
<reference evidence="2 3" key="1">
    <citation type="submission" date="2024-07" db="EMBL/GenBank/DDBJ databases">
        <title>Section-level genome sequencing and comparative genomics of Aspergillus sections Usti and Cavernicolus.</title>
        <authorList>
            <consortium name="Lawrence Berkeley National Laboratory"/>
            <person name="Nybo J.L."/>
            <person name="Vesth T.C."/>
            <person name="Theobald S."/>
            <person name="Frisvad J.C."/>
            <person name="Larsen T.O."/>
            <person name="Kjaerboelling I."/>
            <person name="Rothschild-Mancinelli K."/>
            <person name="Lyhne E.K."/>
            <person name="Kogle M.E."/>
            <person name="Barry K."/>
            <person name="Clum A."/>
            <person name="Na H."/>
            <person name="Ledsgaard L."/>
            <person name="Lin J."/>
            <person name="Lipzen A."/>
            <person name="Kuo A."/>
            <person name="Riley R."/>
            <person name="Mondo S."/>
            <person name="Labutti K."/>
            <person name="Haridas S."/>
            <person name="Pangalinan J."/>
            <person name="Salamov A.A."/>
            <person name="Simmons B.A."/>
            <person name="Magnuson J.K."/>
            <person name="Chen J."/>
            <person name="Drula E."/>
            <person name="Henrissat B."/>
            <person name="Wiebenga A."/>
            <person name="Lubbers R.J."/>
            <person name="Gomes A.C."/>
            <person name="Macurrencykelacurrency M.R."/>
            <person name="Stajich J."/>
            <person name="Grigoriev I.V."/>
            <person name="Mortensen U.H."/>
            <person name="De Vries R.P."/>
            <person name="Baker S.E."/>
            <person name="Andersen M.R."/>
        </authorList>
    </citation>
    <scope>NUCLEOTIDE SEQUENCE [LARGE SCALE GENOMIC DNA]</scope>
    <source>
        <strain evidence="2 3">CBS 449.75</strain>
    </source>
</reference>
<gene>
    <name evidence="2" type="ORF">BJX67DRAFT_359591</name>
</gene>
<evidence type="ECO:0000313" key="3">
    <source>
        <dbReference type="Proteomes" id="UP001610432"/>
    </source>
</evidence>
<sequence length="82" mass="9566">MSTRDLETSVAWTMAVWIIGWLRYEMPQMKKCLSRLRERTILRTTTGTSAGNWILSDEDQDAVDFNVSRLGMRRYNLQCPPP</sequence>
<name>A0ABR4LNL5_9EURO</name>
<evidence type="ECO:0000313" key="2">
    <source>
        <dbReference type="EMBL" id="KAL2865003.1"/>
    </source>
</evidence>
<comment type="caution">
    <text evidence="2">The sequence shown here is derived from an EMBL/GenBank/DDBJ whole genome shotgun (WGS) entry which is preliminary data.</text>
</comment>